<keyword evidence="12" id="KW-0067">ATP-binding</keyword>
<reference evidence="18" key="1">
    <citation type="journal article" date="2019" name="Int. J. Syst. Evol. Microbiol.">
        <title>The Global Catalogue of Microorganisms (GCM) 10K type strain sequencing project: providing services to taxonomists for standard genome sequencing and annotation.</title>
        <authorList>
            <consortium name="The Broad Institute Genomics Platform"/>
            <consortium name="The Broad Institute Genome Sequencing Center for Infectious Disease"/>
            <person name="Wu L."/>
            <person name="Ma J."/>
        </authorList>
    </citation>
    <scope>NUCLEOTIDE SEQUENCE [LARGE SCALE GENOMIC DNA]</scope>
    <source>
        <strain evidence="18">IBRC 10765</strain>
    </source>
</reference>
<evidence type="ECO:0000256" key="2">
    <source>
        <dbReference type="ARBA" id="ARBA00001958"/>
    </source>
</evidence>
<keyword evidence="8" id="KW-0963">Cytoplasm</keyword>
<accession>A0ABV8A3N5</accession>
<dbReference type="PANTHER" id="PTHR34265">
    <property type="entry name" value="TYPE III PANTOTHENATE KINASE"/>
    <property type="match status" value="1"/>
</dbReference>
<dbReference type="Pfam" id="PF03309">
    <property type="entry name" value="Pan_kinase"/>
    <property type="match status" value="1"/>
</dbReference>
<comment type="cofactor">
    <cofactor evidence="2">
        <name>K(+)</name>
        <dbReference type="ChEBI" id="CHEBI:29103"/>
    </cofactor>
</comment>
<gene>
    <name evidence="17" type="ORF">ACFOOG_15270</name>
</gene>
<comment type="similarity">
    <text evidence="15">Belongs to the type III pantothenate kinase family.</text>
</comment>
<dbReference type="InterPro" id="IPR043129">
    <property type="entry name" value="ATPase_NBD"/>
</dbReference>
<dbReference type="PANTHER" id="PTHR34265:SF1">
    <property type="entry name" value="TYPE III PANTOTHENATE KINASE"/>
    <property type="match status" value="1"/>
</dbReference>
<dbReference type="RefSeq" id="WP_380698257.1">
    <property type="nucleotide sequence ID" value="NZ_JBHRYR010000006.1"/>
</dbReference>
<keyword evidence="9 17" id="KW-0808">Transferase</keyword>
<evidence type="ECO:0000256" key="14">
    <source>
        <dbReference type="ARBA" id="ARBA00022993"/>
    </source>
</evidence>
<protein>
    <recommendedName>
        <fullName evidence="16">Type III pantothenate kinase</fullName>
        <ecNumber evidence="7">2.7.1.33</ecNumber>
    </recommendedName>
</protein>
<comment type="caution">
    <text evidence="17">The sequence shown here is derived from an EMBL/GenBank/DDBJ whole genome shotgun (WGS) entry which is preliminary data.</text>
</comment>
<dbReference type="Gene3D" id="3.30.420.40">
    <property type="match status" value="2"/>
</dbReference>
<dbReference type="NCBIfam" id="TIGR00671">
    <property type="entry name" value="baf"/>
    <property type="match status" value="1"/>
</dbReference>
<evidence type="ECO:0000313" key="17">
    <source>
        <dbReference type="EMBL" id="MFC3854203.1"/>
    </source>
</evidence>
<evidence type="ECO:0000256" key="3">
    <source>
        <dbReference type="ARBA" id="ARBA00001972"/>
    </source>
</evidence>
<evidence type="ECO:0000313" key="18">
    <source>
        <dbReference type="Proteomes" id="UP001595617"/>
    </source>
</evidence>
<dbReference type="CDD" id="cd24015">
    <property type="entry name" value="ASKHA_NBD_PanK-III"/>
    <property type="match status" value="1"/>
</dbReference>
<sequence length="241" mass="26426">MSDQSEPLLMDVGNTYVHWALGERFGQFLSRHMPLELPVELNEILENIKDVVLVSVRRANVQEELLTLAPTAQWHIAHTFPRSILSSDYDTERLGSDRWVGMLGAVALGLTETGSAVCLIDAGTAVTIDMLRGRHHIGGWIMPGYRVWFDSLLKETDMGLDRPDSPARALGASTNHAVANAWVSAVCAMVALRKAEMPGLSVVVTGGDASRLAPWIPDALYIPDLIFQGLGFWNQHCKAIV</sequence>
<name>A0ABV8A3N5_9GAMM</name>
<evidence type="ECO:0000256" key="15">
    <source>
        <dbReference type="ARBA" id="ARBA00038036"/>
    </source>
</evidence>
<evidence type="ECO:0000256" key="12">
    <source>
        <dbReference type="ARBA" id="ARBA00022840"/>
    </source>
</evidence>
<evidence type="ECO:0000256" key="16">
    <source>
        <dbReference type="ARBA" id="ARBA00040883"/>
    </source>
</evidence>
<comment type="pathway">
    <text evidence="5">Cofactor biosynthesis; coenzyme A biosynthesis; CoA from (R)-pantothenate: step 1/5.</text>
</comment>
<comment type="catalytic activity">
    <reaction evidence="1">
        <text>(R)-pantothenate + ATP = (R)-4'-phosphopantothenate + ADP + H(+)</text>
        <dbReference type="Rhea" id="RHEA:16373"/>
        <dbReference type="ChEBI" id="CHEBI:10986"/>
        <dbReference type="ChEBI" id="CHEBI:15378"/>
        <dbReference type="ChEBI" id="CHEBI:29032"/>
        <dbReference type="ChEBI" id="CHEBI:30616"/>
        <dbReference type="ChEBI" id="CHEBI:456216"/>
        <dbReference type="EC" id="2.7.1.33"/>
    </reaction>
</comment>
<comment type="cofactor">
    <cofactor evidence="3">
        <name>NH4(+)</name>
        <dbReference type="ChEBI" id="CHEBI:28938"/>
    </cofactor>
</comment>
<comment type="subcellular location">
    <subcellularLocation>
        <location evidence="4">Cytoplasm</location>
    </subcellularLocation>
</comment>
<dbReference type="EC" id="2.7.1.33" evidence="7"/>
<evidence type="ECO:0000256" key="13">
    <source>
        <dbReference type="ARBA" id="ARBA00022958"/>
    </source>
</evidence>
<evidence type="ECO:0000256" key="1">
    <source>
        <dbReference type="ARBA" id="ARBA00001206"/>
    </source>
</evidence>
<keyword evidence="14" id="KW-0173">Coenzyme A biosynthesis</keyword>
<proteinExistence type="inferred from homology"/>
<evidence type="ECO:0000256" key="6">
    <source>
        <dbReference type="ARBA" id="ARBA00011738"/>
    </source>
</evidence>
<dbReference type="InterPro" id="IPR004619">
    <property type="entry name" value="Type_III_PanK"/>
</dbReference>
<evidence type="ECO:0000256" key="11">
    <source>
        <dbReference type="ARBA" id="ARBA00022777"/>
    </source>
</evidence>
<evidence type="ECO:0000256" key="5">
    <source>
        <dbReference type="ARBA" id="ARBA00005225"/>
    </source>
</evidence>
<dbReference type="Proteomes" id="UP001595617">
    <property type="component" value="Unassembled WGS sequence"/>
</dbReference>
<evidence type="ECO:0000256" key="8">
    <source>
        <dbReference type="ARBA" id="ARBA00022490"/>
    </source>
</evidence>
<dbReference type="EMBL" id="JBHRYR010000006">
    <property type="protein sequence ID" value="MFC3854203.1"/>
    <property type="molecule type" value="Genomic_DNA"/>
</dbReference>
<keyword evidence="18" id="KW-1185">Reference proteome</keyword>
<evidence type="ECO:0000256" key="9">
    <source>
        <dbReference type="ARBA" id="ARBA00022679"/>
    </source>
</evidence>
<organism evidence="17 18">
    <name type="scientific">Saccharospirillum mangrovi</name>
    <dbReference type="NCBI Taxonomy" id="2161747"/>
    <lineage>
        <taxon>Bacteria</taxon>
        <taxon>Pseudomonadati</taxon>
        <taxon>Pseudomonadota</taxon>
        <taxon>Gammaproteobacteria</taxon>
        <taxon>Oceanospirillales</taxon>
        <taxon>Saccharospirillaceae</taxon>
        <taxon>Saccharospirillum</taxon>
    </lineage>
</organism>
<dbReference type="SUPFAM" id="SSF53067">
    <property type="entry name" value="Actin-like ATPase domain"/>
    <property type="match status" value="2"/>
</dbReference>
<keyword evidence="11 17" id="KW-0418">Kinase</keyword>
<dbReference type="GO" id="GO:0004594">
    <property type="term" value="F:pantothenate kinase activity"/>
    <property type="evidence" value="ECO:0007669"/>
    <property type="project" value="UniProtKB-EC"/>
</dbReference>
<keyword evidence="10" id="KW-0547">Nucleotide-binding</keyword>
<evidence type="ECO:0000256" key="7">
    <source>
        <dbReference type="ARBA" id="ARBA00012102"/>
    </source>
</evidence>
<evidence type="ECO:0000256" key="10">
    <source>
        <dbReference type="ARBA" id="ARBA00022741"/>
    </source>
</evidence>
<comment type="subunit">
    <text evidence="6">Homodimer.</text>
</comment>
<keyword evidence="13" id="KW-0630">Potassium</keyword>
<evidence type="ECO:0000256" key="4">
    <source>
        <dbReference type="ARBA" id="ARBA00004496"/>
    </source>
</evidence>